<dbReference type="InterPro" id="IPR027470">
    <property type="entry name" value="Cation_efflux_CTD"/>
</dbReference>
<comment type="similarity">
    <text evidence="2">Belongs to the cation diffusion facilitator (CDF) transporter (TC 2.A.4) family.</text>
</comment>
<comment type="subcellular location">
    <subcellularLocation>
        <location evidence="1">Membrane</location>
        <topology evidence="1">Multi-pass membrane protein</topology>
    </subcellularLocation>
</comment>
<keyword evidence="6 7" id="KW-0472">Membrane</keyword>
<feature type="domain" description="Cation efflux protein cytoplasmic" evidence="9">
    <location>
        <begin position="217"/>
        <end position="295"/>
    </location>
</feature>
<evidence type="ECO:0000256" key="3">
    <source>
        <dbReference type="ARBA" id="ARBA00022448"/>
    </source>
</evidence>
<accession>A0ABX0J5E1</accession>
<dbReference type="EMBL" id="JAAOIW010000003">
    <property type="protein sequence ID" value="NHN30058.1"/>
    <property type="molecule type" value="Genomic_DNA"/>
</dbReference>
<protein>
    <submittedName>
        <fullName evidence="10">Cation transporter</fullName>
    </submittedName>
</protein>
<reference evidence="10" key="1">
    <citation type="submission" date="2020-03" db="EMBL/GenBank/DDBJ databases">
        <title>Draft sequencing of Paenibacilllus sp. S3N08.</title>
        <authorList>
            <person name="Kim D.-U."/>
        </authorList>
    </citation>
    <scope>NUCLEOTIDE SEQUENCE</scope>
    <source>
        <strain evidence="10">S3N08</strain>
    </source>
</reference>
<evidence type="ECO:0000256" key="6">
    <source>
        <dbReference type="ARBA" id="ARBA00023136"/>
    </source>
</evidence>
<evidence type="ECO:0000256" key="2">
    <source>
        <dbReference type="ARBA" id="ARBA00008114"/>
    </source>
</evidence>
<feature type="transmembrane region" description="Helical" evidence="7">
    <location>
        <begin position="158"/>
        <end position="177"/>
    </location>
</feature>
<feature type="transmembrane region" description="Helical" evidence="7">
    <location>
        <begin position="183"/>
        <end position="205"/>
    </location>
</feature>
<evidence type="ECO:0000259" key="8">
    <source>
        <dbReference type="Pfam" id="PF01545"/>
    </source>
</evidence>
<keyword evidence="11" id="KW-1185">Reference proteome</keyword>
<evidence type="ECO:0000313" key="10">
    <source>
        <dbReference type="EMBL" id="NHN30058.1"/>
    </source>
</evidence>
<dbReference type="Gene3D" id="1.20.1510.10">
    <property type="entry name" value="Cation efflux protein transmembrane domain"/>
    <property type="match status" value="1"/>
</dbReference>
<evidence type="ECO:0000256" key="4">
    <source>
        <dbReference type="ARBA" id="ARBA00022692"/>
    </source>
</evidence>
<dbReference type="PANTHER" id="PTHR43840">
    <property type="entry name" value="MITOCHONDRIAL METAL TRANSPORTER 1-RELATED"/>
    <property type="match status" value="1"/>
</dbReference>
<dbReference type="PANTHER" id="PTHR43840:SF15">
    <property type="entry name" value="MITOCHONDRIAL METAL TRANSPORTER 1-RELATED"/>
    <property type="match status" value="1"/>
</dbReference>
<keyword evidence="4 7" id="KW-0812">Transmembrane</keyword>
<evidence type="ECO:0000256" key="5">
    <source>
        <dbReference type="ARBA" id="ARBA00022989"/>
    </source>
</evidence>
<feature type="transmembrane region" description="Helical" evidence="7">
    <location>
        <begin position="81"/>
        <end position="109"/>
    </location>
</feature>
<feature type="transmembrane region" description="Helical" evidence="7">
    <location>
        <begin position="115"/>
        <end position="137"/>
    </location>
</feature>
<sequence length="317" mass="34942">MTEERFHKTEFAYWIGIVGNIFLAALKGLFGYLSGSKALIADALYSLSVAGSSFAVLIGNRATKHQPDEHPPNTHGKAESIAAIIVSIVLLIVGIEAGISSLKAIYYGVDSPPKAFALIAITISILIKEAMFQYKYYLGKKLSSQMMMSSAREHRKGILSSFIVLLGVSGALLGNYLGNIAMYMLDPLAGFIVSMLVVNMGYRLVMESIHQTFDRVLHDEDVADLLRTVQVVKGVIAVDHLKAREHGHYVVVDIKISVNPRISVLEGNDIAKTVKQILMKRHIHVSDVSIHVHPYDAGYPYKNNVDPEHETFPSMLH</sequence>
<dbReference type="Gene3D" id="3.30.70.1350">
    <property type="entry name" value="Cation efflux protein, cytoplasmic domain"/>
    <property type="match status" value="1"/>
</dbReference>
<dbReference type="InterPro" id="IPR050291">
    <property type="entry name" value="CDF_Transporter"/>
</dbReference>
<dbReference type="InterPro" id="IPR036837">
    <property type="entry name" value="Cation_efflux_CTD_sf"/>
</dbReference>
<comment type="caution">
    <text evidence="10">The sequence shown here is derived from an EMBL/GenBank/DDBJ whole genome shotgun (WGS) entry which is preliminary data.</text>
</comment>
<evidence type="ECO:0000259" key="9">
    <source>
        <dbReference type="Pfam" id="PF16916"/>
    </source>
</evidence>
<dbReference type="InterPro" id="IPR027469">
    <property type="entry name" value="Cation_efflux_TMD_sf"/>
</dbReference>
<dbReference type="Pfam" id="PF01545">
    <property type="entry name" value="Cation_efflux"/>
    <property type="match status" value="1"/>
</dbReference>
<dbReference type="SUPFAM" id="SSF160240">
    <property type="entry name" value="Cation efflux protein cytoplasmic domain-like"/>
    <property type="match status" value="1"/>
</dbReference>
<proteinExistence type="inferred from homology"/>
<feature type="transmembrane region" description="Helical" evidence="7">
    <location>
        <begin position="12"/>
        <end position="33"/>
    </location>
</feature>
<name>A0ABX0J5E1_9BACL</name>
<keyword evidence="5 7" id="KW-1133">Transmembrane helix</keyword>
<dbReference type="SUPFAM" id="SSF161111">
    <property type="entry name" value="Cation efflux protein transmembrane domain-like"/>
    <property type="match status" value="1"/>
</dbReference>
<evidence type="ECO:0000256" key="7">
    <source>
        <dbReference type="SAM" id="Phobius"/>
    </source>
</evidence>
<evidence type="ECO:0000256" key="1">
    <source>
        <dbReference type="ARBA" id="ARBA00004141"/>
    </source>
</evidence>
<feature type="transmembrane region" description="Helical" evidence="7">
    <location>
        <begin position="39"/>
        <end position="60"/>
    </location>
</feature>
<dbReference type="Proteomes" id="UP001165962">
    <property type="component" value="Unassembled WGS sequence"/>
</dbReference>
<dbReference type="NCBIfam" id="TIGR01297">
    <property type="entry name" value="CDF"/>
    <property type="match status" value="1"/>
</dbReference>
<dbReference type="InterPro" id="IPR002524">
    <property type="entry name" value="Cation_efflux"/>
</dbReference>
<keyword evidence="3" id="KW-0813">Transport</keyword>
<gene>
    <name evidence="10" type="ORF">G9U52_09445</name>
</gene>
<dbReference type="InterPro" id="IPR058533">
    <property type="entry name" value="Cation_efflux_TM"/>
</dbReference>
<dbReference type="Pfam" id="PF16916">
    <property type="entry name" value="ZT_dimer"/>
    <property type="match status" value="1"/>
</dbReference>
<evidence type="ECO:0000313" key="11">
    <source>
        <dbReference type="Proteomes" id="UP001165962"/>
    </source>
</evidence>
<feature type="domain" description="Cation efflux protein transmembrane" evidence="8">
    <location>
        <begin position="14"/>
        <end position="209"/>
    </location>
</feature>
<organism evidence="10 11">
    <name type="scientific">Paenibacillus agricola</name>
    <dbReference type="NCBI Taxonomy" id="2716264"/>
    <lineage>
        <taxon>Bacteria</taxon>
        <taxon>Bacillati</taxon>
        <taxon>Bacillota</taxon>
        <taxon>Bacilli</taxon>
        <taxon>Bacillales</taxon>
        <taxon>Paenibacillaceae</taxon>
        <taxon>Paenibacillus</taxon>
    </lineage>
</organism>